<proteinExistence type="predicted"/>
<name>X1PHC6_9ZZZZ</name>
<dbReference type="AlphaFoldDB" id="X1PHC6"/>
<evidence type="ECO:0000313" key="1">
    <source>
        <dbReference type="EMBL" id="GAI38415.1"/>
    </source>
</evidence>
<dbReference type="EMBL" id="BARV01028866">
    <property type="protein sequence ID" value="GAI38415.1"/>
    <property type="molecule type" value="Genomic_DNA"/>
</dbReference>
<reference evidence="1" key="1">
    <citation type="journal article" date="2014" name="Front. Microbiol.">
        <title>High frequency of phylogenetically diverse reductive dehalogenase-homologous genes in deep subseafloor sedimentary metagenomes.</title>
        <authorList>
            <person name="Kawai M."/>
            <person name="Futagami T."/>
            <person name="Toyoda A."/>
            <person name="Takaki Y."/>
            <person name="Nishi S."/>
            <person name="Hori S."/>
            <person name="Arai W."/>
            <person name="Tsubouchi T."/>
            <person name="Morono Y."/>
            <person name="Uchiyama I."/>
            <person name="Ito T."/>
            <person name="Fujiyama A."/>
            <person name="Inagaki F."/>
            <person name="Takami H."/>
        </authorList>
    </citation>
    <scope>NUCLEOTIDE SEQUENCE</scope>
    <source>
        <strain evidence="1">Expedition CK06-06</strain>
    </source>
</reference>
<organism evidence="1">
    <name type="scientific">marine sediment metagenome</name>
    <dbReference type="NCBI Taxonomy" id="412755"/>
    <lineage>
        <taxon>unclassified sequences</taxon>
        <taxon>metagenomes</taxon>
        <taxon>ecological metagenomes</taxon>
    </lineage>
</organism>
<gene>
    <name evidence="1" type="ORF">S06H3_46118</name>
</gene>
<accession>X1PHC6</accession>
<comment type="caution">
    <text evidence="1">The sequence shown here is derived from an EMBL/GenBank/DDBJ whole genome shotgun (WGS) entry which is preliminary data.</text>
</comment>
<sequence length="102" mass="11471">MKSAINIVMVAIGGLAIFPSIAEAGCQMQRQCVLKQRIEYRTQYQRSCDTVRQFEGGVLVPRTFCSSRPIRSPYPVAYQDCSQVQRVCNGLDSLISNKNKRP</sequence>
<protein>
    <submittedName>
        <fullName evidence="1">Uncharacterized protein</fullName>
    </submittedName>
</protein>